<keyword evidence="1 2" id="KW-0694">RNA-binding</keyword>
<evidence type="ECO:0000256" key="1">
    <source>
        <dbReference type="ARBA" id="ARBA00022884"/>
    </source>
</evidence>
<dbReference type="InterPro" id="IPR036389">
    <property type="entry name" value="RNase_III_sf"/>
</dbReference>
<dbReference type="OrthoDB" id="67027at2759"/>
<gene>
    <name evidence="5" type="ordered locus">Cd36_07440</name>
    <name evidence="6" type="ORF">CD36_07440</name>
</gene>
<dbReference type="Proteomes" id="UP000002605">
    <property type="component" value="Chromosome 1"/>
</dbReference>
<dbReference type="GO" id="GO:0005840">
    <property type="term" value="C:ribosome"/>
    <property type="evidence" value="ECO:0007669"/>
    <property type="project" value="UniProtKB-KW"/>
</dbReference>
<evidence type="ECO:0000313" key="5">
    <source>
        <dbReference type="CGD" id="CAL0000162532"/>
    </source>
</evidence>
<dbReference type="AlphaFoldDB" id="B9W8H4"/>
<accession>B9W8H4</accession>
<protein>
    <submittedName>
        <fullName evidence="6">60S ribosomal protein L3, mitochondrial, putative</fullName>
    </submittedName>
</protein>
<dbReference type="KEGG" id="cdu:CD36_07440"/>
<dbReference type="Pfam" id="PF22935">
    <property type="entry name" value="RM44_endonuclase"/>
    <property type="match status" value="1"/>
</dbReference>
<evidence type="ECO:0000259" key="4">
    <source>
        <dbReference type="PROSITE" id="PS50142"/>
    </source>
</evidence>
<sequence length="407" mass="45527">MLRISIQKIYSKTTIHQISRRCVSFSSICHNTTSTNSTNSTNSTTSTPIIVKNNLSKSKLNGTLVNSNKFLKTTYESIDDYGSYKHNIFTHRLPESSAKQSPPLVALHNRLQLPKSFKLATLSQCLNLITKPEESDGLANNFGLNTLGKSLLSYYVTEYLLIHYPRLPMKIHQAAIDSLMGNLTLSEIGKSWGIEIDEVSKLDRFLGQESEFMKFGRLRYLYDQDKSDKFYNNNGNYKNVTGIEEIIDEEGKLSQQDLAYASAVKAIIGGLYTHCGESIAKEFINDHILSRKIPLDQMFEFKRPISELIRLCDKLEFKQPVSIRLIAETGRLSAHPQFLAGVFVGNDKIGEGIGSSLKEAQIRASVNSLLGYYLYSPISGNGEPIKVPSRRVGYKFEGMIGLGDVAI</sequence>
<feature type="domain" description="RNase III" evidence="4">
    <location>
        <begin position="104"/>
        <end position="194"/>
    </location>
</feature>
<dbReference type="Gene3D" id="1.10.1520.10">
    <property type="entry name" value="Ribonuclease III domain"/>
    <property type="match status" value="1"/>
</dbReference>
<dbReference type="SUPFAM" id="SSF54768">
    <property type="entry name" value="dsRNA-binding domain-like"/>
    <property type="match status" value="1"/>
</dbReference>
<proteinExistence type="predicted"/>
<dbReference type="PROSITE" id="PS50137">
    <property type="entry name" value="DS_RBD"/>
    <property type="match status" value="1"/>
</dbReference>
<organism evidence="6 7">
    <name type="scientific">Candida dubliniensis (strain CD36 / ATCC MYA-646 / CBS 7987 / NCPF 3949 / NRRL Y-17841)</name>
    <name type="common">Yeast</name>
    <dbReference type="NCBI Taxonomy" id="573826"/>
    <lineage>
        <taxon>Eukaryota</taxon>
        <taxon>Fungi</taxon>
        <taxon>Dikarya</taxon>
        <taxon>Ascomycota</taxon>
        <taxon>Saccharomycotina</taxon>
        <taxon>Pichiomycetes</taxon>
        <taxon>Debaryomycetaceae</taxon>
        <taxon>Candida/Lodderomyces clade</taxon>
        <taxon>Candida</taxon>
    </lineage>
</organism>
<name>B9W8H4_CANDC</name>
<dbReference type="SMART" id="SM00358">
    <property type="entry name" value="DSRM"/>
    <property type="match status" value="1"/>
</dbReference>
<dbReference type="RefSeq" id="XP_002417394.1">
    <property type="nucleotide sequence ID" value="XM_002417349.1"/>
</dbReference>
<dbReference type="InterPro" id="IPR055189">
    <property type="entry name" value="RM44_endonuclase"/>
</dbReference>
<dbReference type="VEuPathDB" id="FungiDB:CD36_07440"/>
<dbReference type="eggNOG" id="KOG3769">
    <property type="taxonomic scope" value="Eukaryota"/>
</dbReference>
<reference evidence="6 7" key="1">
    <citation type="journal article" date="2009" name="Genome Res.">
        <title>Comparative genomics of the fungal pathogens Candida dubliniensis and Candida albicans.</title>
        <authorList>
            <person name="Jackson A.P."/>
            <person name="Gamble J.A."/>
            <person name="Yeomans T."/>
            <person name="Moran G.P."/>
            <person name="Saunders D."/>
            <person name="Harris D."/>
            <person name="Aslett M."/>
            <person name="Barrell J.F."/>
            <person name="Butler G."/>
            <person name="Citiulo F."/>
            <person name="Coleman D.C."/>
            <person name="de Groot P.W.J."/>
            <person name="Goodwin T.J."/>
            <person name="Quail M.A."/>
            <person name="McQuillan J."/>
            <person name="Munro C.A."/>
            <person name="Pain A."/>
            <person name="Poulter R.T."/>
            <person name="Rajandream M.A."/>
            <person name="Renauld H."/>
            <person name="Spiering M.J."/>
            <person name="Tivey A."/>
            <person name="Gow N.A.R."/>
            <person name="Barrell B."/>
            <person name="Sullivan D.J."/>
            <person name="Berriman M."/>
        </authorList>
    </citation>
    <scope>NUCLEOTIDE SEQUENCE [LARGE SCALE GENOMIC DNA]</scope>
    <source>
        <strain evidence="7">CD36 / ATCC MYA-646 / CBS 7987 / NCPF 3949 / NRRL Y-17841</strain>
    </source>
</reference>
<dbReference type="GO" id="GO:0006396">
    <property type="term" value="P:RNA processing"/>
    <property type="evidence" value="ECO:0007669"/>
    <property type="project" value="InterPro"/>
</dbReference>
<dbReference type="PANTHER" id="PTHR11207:SF32">
    <property type="entry name" value="LARGE RIBOSOMAL SUBUNIT PROTEIN ML44"/>
    <property type="match status" value="1"/>
</dbReference>
<dbReference type="InterPro" id="IPR014720">
    <property type="entry name" value="dsRBD_dom"/>
</dbReference>
<dbReference type="SMART" id="SM00535">
    <property type="entry name" value="RIBOc"/>
    <property type="match status" value="1"/>
</dbReference>
<dbReference type="SUPFAM" id="SSF69065">
    <property type="entry name" value="RNase III domain-like"/>
    <property type="match status" value="1"/>
</dbReference>
<dbReference type="PANTHER" id="PTHR11207">
    <property type="entry name" value="RIBONUCLEASE III"/>
    <property type="match status" value="1"/>
</dbReference>
<dbReference type="GO" id="GO:0005739">
    <property type="term" value="C:mitochondrion"/>
    <property type="evidence" value="ECO:0007669"/>
    <property type="project" value="TreeGrafter"/>
</dbReference>
<dbReference type="GeneID" id="8044937"/>
<keyword evidence="6" id="KW-0687">Ribonucleoprotein</keyword>
<keyword evidence="7" id="KW-1185">Reference proteome</keyword>
<dbReference type="CGD" id="CAL0000162532">
    <property type="gene designation" value="Cd36_07440"/>
</dbReference>
<feature type="domain" description="DRBM" evidence="3">
    <location>
        <begin position="303"/>
        <end position="374"/>
    </location>
</feature>
<dbReference type="Gene3D" id="3.30.160.20">
    <property type="match status" value="1"/>
</dbReference>
<evidence type="ECO:0000256" key="2">
    <source>
        <dbReference type="PROSITE-ProRule" id="PRU00266"/>
    </source>
</evidence>
<evidence type="ECO:0000259" key="3">
    <source>
        <dbReference type="PROSITE" id="PS50137"/>
    </source>
</evidence>
<dbReference type="CDD" id="cd00593">
    <property type="entry name" value="RIBOc"/>
    <property type="match status" value="1"/>
</dbReference>
<dbReference type="EMBL" id="FM992688">
    <property type="protein sequence ID" value="CAX45045.1"/>
    <property type="molecule type" value="Genomic_DNA"/>
</dbReference>
<dbReference type="HOGENOM" id="CLU_034765_1_0_1"/>
<evidence type="ECO:0000313" key="7">
    <source>
        <dbReference type="Proteomes" id="UP000002605"/>
    </source>
</evidence>
<dbReference type="Pfam" id="PF00035">
    <property type="entry name" value="dsrm"/>
    <property type="match status" value="1"/>
</dbReference>
<dbReference type="InterPro" id="IPR000999">
    <property type="entry name" value="RNase_III_dom"/>
</dbReference>
<dbReference type="PROSITE" id="PS50142">
    <property type="entry name" value="RNASE_3_2"/>
    <property type="match status" value="1"/>
</dbReference>
<evidence type="ECO:0000313" key="6">
    <source>
        <dbReference type="EMBL" id="CAX45045.1"/>
    </source>
</evidence>
<dbReference type="GO" id="GO:0003735">
    <property type="term" value="F:structural constituent of ribosome"/>
    <property type="evidence" value="ECO:0007669"/>
    <property type="project" value="TreeGrafter"/>
</dbReference>
<dbReference type="GO" id="GO:0003723">
    <property type="term" value="F:RNA binding"/>
    <property type="evidence" value="ECO:0007669"/>
    <property type="project" value="UniProtKB-UniRule"/>
</dbReference>
<keyword evidence="6" id="KW-0689">Ribosomal protein</keyword>
<dbReference type="GO" id="GO:0004525">
    <property type="term" value="F:ribonuclease III activity"/>
    <property type="evidence" value="ECO:0007669"/>
    <property type="project" value="InterPro"/>
</dbReference>